<sequence>MEANVLSLFGRNRSCHGKRFTYKPVSRGRISDELQVVFLRVLGDSEDDQSHVVIYRRPPQPCIEPKKVTPKKNVVPHKKSKVLSLGEMEKINYSELELPLPDLLSPSEILQEEHIKELYTLLPARAVGYPWTRIFSTSFDGFLLKTLYRKMADFDCPVIIVMQDYENAIFGALLSEPLKQSDTFYGTGETFLFTFHPSFKVFKWTGSNDMYIKGSKESFSIGASEGHFGLWIDADLERGHSSECQTFNNDILASSTDFVIKTLEAWGFV</sequence>
<dbReference type="GO" id="GO:0006979">
    <property type="term" value="P:response to oxidative stress"/>
    <property type="evidence" value="ECO:0007669"/>
    <property type="project" value="TreeGrafter"/>
</dbReference>
<dbReference type="EMBL" id="BMAV01023458">
    <property type="protein sequence ID" value="GFY79206.1"/>
    <property type="molecule type" value="Genomic_DNA"/>
</dbReference>
<dbReference type="GO" id="GO:0005739">
    <property type="term" value="C:mitochondrion"/>
    <property type="evidence" value="ECO:0007669"/>
    <property type="project" value="UniProtKB-SubCell"/>
</dbReference>
<dbReference type="GO" id="GO:0005634">
    <property type="term" value="C:nucleus"/>
    <property type="evidence" value="ECO:0007669"/>
    <property type="project" value="TreeGrafter"/>
</dbReference>
<dbReference type="PANTHER" id="PTHR23354">
    <property type="entry name" value="NUCLEOLAR PROTEIN 7/ESTROGEN RECEPTOR COACTIVATOR-RELATED"/>
    <property type="match status" value="1"/>
</dbReference>
<protein>
    <recommendedName>
        <fullName evidence="4">Oxidation resistance protein 1</fullName>
    </recommendedName>
</protein>
<evidence type="ECO:0000256" key="2">
    <source>
        <dbReference type="ARBA" id="ARBA00009540"/>
    </source>
</evidence>
<dbReference type="Pfam" id="PF07534">
    <property type="entry name" value="TLD"/>
    <property type="match status" value="1"/>
</dbReference>
<name>A0A8X7CSE5_9ARAC</name>
<comment type="caution">
    <text evidence="6">The sequence shown here is derived from an EMBL/GenBank/DDBJ whole genome shotgun (WGS) entry which is preliminary data.</text>
</comment>
<accession>A0A8X7CSE5</accession>
<reference evidence="6" key="1">
    <citation type="submission" date="2020-08" db="EMBL/GenBank/DDBJ databases">
        <title>Multicomponent nature underlies the extraordinary mechanical properties of spider dragline silk.</title>
        <authorList>
            <person name="Kono N."/>
            <person name="Nakamura H."/>
            <person name="Mori M."/>
            <person name="Yoshida Y."/>
            <person name="Ohtoshi R."/>
            <person name="Malay A.D."/>
            <person name="Moran D.A.P."/>
            <person name="Tomita M."/>
            <person name="Numata K."/>
            <person name="Arakawa K."/>
        </authorList>
    </citation>
    <scope>NUCLEOTIDE SEQUENCE</scope>
</reference>
<proteinExistence type="inferred from homology"/>
<keyword evidence="3" id="KW-0496">Mitochondrion</keyword>
<keyword evidence="7" id="KW-1185">Reference proteome</keyword>
<comment type="subcellular location">
    <subcellularLocation>
        <location evidence="1">Mitochondrion</location>
    </subcellularLocation>
</comment>
<dbReference type="InterPro" id="IPR006571">
    <property type="entry name" value="TLDc_dom"/>
</dbReference>
<dbReference type="Proteomes" id="UP000886998">
    <property type="component" value="Unassembled WGS sequence"/>
</dbReference>
<dbReference type="OrthoDB" id="26679at2759"/>
<gene>
    <name evidence="6" type="primary">oxr1</name>
    <name evidence="6" type="ORF">TNIN_421961</name>
</gene>
<evidence type="ECO:0000256" key="4">
    <source>
        <dbReference type="ARBA" id="ARBA00040604"/>
    </source>
</evidence>
<organism evidence="6 7">
    <name type="scientific">Trichonephila inaurata madagascariensis</name>
    <dbReference type="NCBI Taxonomy" id="2747483"/>
    <lineage>
        <taxon>Eukaryota</taxon>
        <taxon>Metazoa</taxon>
        <taxon>Ecdysozoa</taxon>
        <taxon>Arthropoda</taxon>
        <taxon>Chelicerata</taxon>
        <taxon>Arachnida</taxon>
        <taxon>Araneae</taxon>
        <taxon>Araneomorphae</taxon>
        <taxon>Entelegynae</taxon>
        <taxon>Araneoidea</taxon>
        <taxon>Nephilidae</taxon>
        <taxon>Trichonephila</taxon>
        <taxon>Trichonephila inaurata</taxon>
    </lineage>
</organism>
<dbReference type="PANTHER" id="PTHR23354:SF62">
    <property type="entry name" value="MUSTARD, ISOFORM V"/>
    <property type="match status" value="1"/>
</dbReference>
<dbReference type="PROSITE" id="PS51886">
    <property type="entry name" value="TLDC"/>
    <property type="match status" value="1"/>
</dbReference>
<comment type="similarity">
    <text evidence="2">Belongs to the OXR1 family.</text>
</comment>
<evidence type="ECO:0000256" key="1">
    <source>
        <dbReference type="ARBA" id="ARBA00004173"/>
    </source>
</evidence>
<evidence type="ECO:0000259" key="5">
    <source>
        <dbReference type="PROSITE" id="PS51886"/>
    </source>
</evidence>
<evidence type="ECO:0000256" key="3">
    <source>
        <dbReference type="ARBA" id="ARBA00023128"/>
    </source>
</evidence>
<evidence type="ECO:0000313" key="7">
    <source>
        <dbReference type="Proteomes" id="UP000886998"/>
    </source>
</evidence>
<dbReference type="AlphaFoldDB" id="A0A8X7CSE5"/>
<feature type="domain" description="TLDc" evidence="5">
    <location>
        <begin position="108"/>
        <end position="269"/>
    </location>
</feature>
<dbReference type="SMART" id="SM00584">
    <property type="entry name" value="TLDc"/>
    <property type="match status" value="1"/>
</dbReference>
<evidence type="ECO:0000313" key="6">
    <source>
        <dbReference type="EMBL" id="GFY79206.1"/>
    </source>
</evidence>